<dbReference type="Proteomes" id="UP000598196">
    <property type="component" value="Unassembled WGS sequence"/>
</dbReference>
<organism evidence="1 2">
    <name type="scientific">Gemmobacter aquaticus</name>
    <dbReference type="NCBI Taxonomy" id="490185"/>
    <lineage>
        <taxon>Bacteria</taxon>
        <taxon>Pseudomonadati</taxon>
        <taxon>Pseudomonadota</taxon>
        <taxon>Alphaproteobacteria</taxon>
        <taxon>Rhodobacterales</taxon>
        <taxon>Paracoccaceae</taxon>
        <taxon>Gemmobacter</taxon>
    </lineage>
</organism>
<keyword evidence="2" id="KW-1185">Reference proteome</keyword>
<comment type="caution">
    <text evidence="1">The sequence shown here is derived from an EMBL/GenBank/DDBJ whole genome shotgun (WGS) entry which is preliminary data.</text>
</comment>
<dbReference type="Pfam" id="PF05521">
    <property type="entry name" value="Phage_HCP"/>
    <property type="match status" value="1"/>
</dbReference>
<reference evidence="1 2" key="1">
    <citation type="journal article" date="2014" name="Int. J. Syst. Evol. Microbiol.">
        <title>Complete genome sequence of Corynebacterium casei LMG S-19264T (=DSM 44701T), isolated from a smear-ripened cheese.</title>
        <authorList>
            <consortium name="US DOE Joint Genome Institute (JGI-PGF)"/>
            <person name="Walter F."/>
            <person name="Albersmeier A."/>
            <person name="Kalinowski J."/>
            <person name="Ruckert C."/>
        </authorList>
    </citation>
    <scope>NUCLEOTIDE SEQUENCE [LARGE SCALE GENOMIC DNA]</scope>
    <source>
        <strain evidence="1 2">CGMCC 1.7029</strain>
    </source>
</reference>
<sequence length="112" mass="11968">MIAPNLSRALVLEVCEQAPDGAGGFTTLWRSLGTLWAEVRPGSGREVAGVEVTLSTVAMRITVRAAPQGTSARPCAGQRFREGDRLFAILAVVEADAACRYLTCHVREEIPA</sequence>
<evidence type="ECO:0000313" key="2">
    <source>
        <dbReference type="Proteomes" id="UP000598196"/>
    </source>
</evidence>
<dbReference type="AlphaFoldDB" id="A0A917YGJ8"/>
<protein>
    <submittedName>
        <fullName evidence="1">Tail protein</fullName>
    </submittedName>
</protein>
<proteinExistence type="predicted"/>
<dbReference type="OrthoDB" id="7570189at2"/>
<dbReference type="EMBL" id="BMLP01000001">
    <property type="protein sequence ID" value="GGO25623.1"/>
    <property type="molecule type" value="Genomic_DNA"/>
</dbReference>
<evidence type="ECO:0000313" key="1">
    <source>
        <dbReference type="EMBL" id="GGO25623.1"/>
    </source>
</evidence>
<dbReference type="InterPro" id="IPR038666">
    <property type="entry name" value="SSP1_head-tail_sf"/>
</dbReference>
<gene>
    <name evidence="1" type="ORF">GCM10010991_05480</name>
</gene>
<dbReference type="Gene3D" id="2.40.10.270">
    <property type="entry name" value="Bacteriophage SPP1 head-tail adaptor protein"/>
    <property type="match status" value="1"/>
</dbReference>
<name>A0A917YGJ8_9RHOB</name>
<dbReference type="RefSeq" id="WP_146285669.1">
    <property type="nucleotide sequence ID" value="NZ_BMLP01000001.1"/>
</dbReference>
<dbReference type="InterPro" id="IPR008767">
    <property type="entry name" value="Phage_SPP1_head-tail_adaptor"/>
</dbReference>
<accession>A0A917YGJ8</accession>